<sequence length="831" mass="93103">MHQAPTDLKSNLRRSYAKFSQDHIEACHKPREYKATLFALCFFHALVLGRIKFGPQGWSKKYPFNDGDLTICAQVLCNYLNNSEKIGTEVPWPDIRYIFGEIMYGGHITDQWDRRVCNTYLETLVIPELLSNMSLAPGLKSPDASKMEYTSYQKYIEERFPPEMPQLFGLHPNAEIGFLTSQGINIFKTVQMVSGADSGAATLDLLACIPLIAKYKDELPPDLDMPEIRGRLREEDYTPYVITSLQESDRMNLLVGTIRNSLTELELGISGALNITEGMEALSTSLQLNRVNDAWQKLAYPSLKPLSGWFADLLGRMQQLVEWTNERSGLLKSIWISGLFNPMAFLTAVMQVTARNKQLPLDYMTNRATVLNILDPTDIVGLPANGVHIHGLFLEGASWEEGKGDDEGYISDSKMKELHPEMPVVNIFSVHIAEMSWENILTSSVSNRRHARNARAASEARTSVGGSGSAMSETLVAKGRGLGIKYHPAPPHSGYAGMLLDQRQLFDTKNQQGELPELPCRISKCMTPAAKRPVDVFLHRVDLARAAFKLAVEVIYTLRRTEYKSMNNREHYTHVLALERSAMFPGGSLSPADRYLAKNNLVDASKSDEVFLGLRLAAIRRTFEAAGIMVAANPPPSFARQELQKILLREGPMAFHAFLDDWGIRLRPEDLFELSWFLMPGPHGEEHIFLVQVPDADEACWANNAGSEAWDVAWATPSDFLELHRQHELELTLAQWYVIHELANSLPLISALPDLAKSRTSSLWRARALPLSPCSGLGEEEPCFLLPGDEHHEGCPGGNGERHRFWMKAAGPQLRVQRLERTVPDALSSRL</sequence>
<dbReference type="Proteomes" id="UP000604046">
    <property type="component" value="Unassembled WGS sequence"/>
</dbReference>
<name>A0A812N5F0_9DINO</name>
<organism evidence="3 4">
    <name type="scientific">Symbiodinium natans</name>
    <dbReference type="NCBI Taxonomy" id="878477"/>
    <lineage>
        <taxon>Eukaryota</taxon>
        <taxon>Sar</taxon>
        <taxon>Alveolata</taxon>
        <taxon>Dinophyceae</taxon>
        <taxon>Suessiales</taxon>
        <taxon>Symbiodiniaceae</taxon>
        <taxon>Symbiodinium</taxon>
    </lineage>
</organism>
<dbReference type="InterPro" id="IPR043160">
    <property type="entry name" value="Dynein_C_barrel"/>
</dbReference>
<dbReference type="Gene3D" id="1.10.8.720">
    <property type="entry name" value="Region D6 of dynein motor"/>
    <property type="match status" value="1"/>
</dbReference>
<dbReference type="InterPro" id="IPR041228">
    <property type="entry name" value="Dynein_C"/>
</dbReference>
<feature type="domain" description="Dynein heavy chain C-terminal" evidence="2">
    <location>
        <begin position="207"/>
        <end position="430"/>
    </location>
</feature>
<dbReference type="PANTHER" id="PTHR22878">
    <property type="entry name" value="DYNEIN HEAVY CHAIN 6, AXONEMAL-LIKE-RELATED"/>
    <property type="match status" value="1"/>
</dbReference>
<dbReference type="Gene3D" id="3.90.79.10">
    <property type="entry name" value="Nucleoside Triphosphate Pyrophosphohydrolase"/>
    <property type="match status" value="1"/>
</dbReference>
<evidence type="ECO:0008006" key="5">
    <source>
        <dbReference type="Google" id="ProtNLM"/>
    </source>
</evidence>
<evidence type="ECO:0000313" key="4">
    <source>
        <dbReference type="Proteomes" id="UP000604046"/>
    </source>
</evidence>
<evidence type="ECO:0000259" key="1">
    <source>
        <dbReference type="Pfam" id="PF18198"/>
    </source>
</evidence>
<dbReference type="InterPro" id="IPR026983">
    <property type="entry name" value="DHC"/>
</dbReference>
<evidence type="ECO:0000259" key="2">
    <source>
        <dbReference type="Pfam" id="PF18199"/>
    </source>
</evidence>
<protein>
    <recommendedName>
        <fullName evidence="5">Dynein heavy chain</fullName>
    </recommendedName>
</protein>
<dbReference type="InterPro" id="IPR042219">
    <property type="entry name" value="AAA_lid_11_sf"/>
</dbReference>
<dbReference type="GO" id="GO:0045505">
    <property type="term" value="F:dynein intermediate chain binding"/>
    <property type="evidence" value="ECO:0007669"/>
    <property type="project" value="InterPro"/>
</dbReference>
<keyword evidence="4" id="KW-1185">Reference proteome</keyword>
<feature type="domain" description="Dynein heavy chain AAA lid" evidence="1">
    <location>
        <begin position="34"/>
        <end position="174"/>
    </location>
</feature>
<dbReference type="Gene3D" id="3.10.490.20">
    <property type="match status" value="1"/>
</dbReference>
<dbReference type="FunFam" id="1.10.8.720:FF:000002">
    <property type="entry name" value="Dynein heavy chain 9, axonemal"/>
    <property type="match status" value="1"/>
</dbReference>
<evidence type="ECO:0000313" key="3">
    <source>
        <dbReference type="EMBL" id="CAE7303299.1"/>
    </source>
</evidence>
<dbReference type="OrthoDB" id="424310at2759"/>
<accession>A0A812N5F0</accession>
<dbReference type="PANTHER" id="PTHR22878:SF63">
    <property type="entry name" value="DYNEIN AXONEMAL HEAVY CHAIN 10"/>
    <property type="match status" value="1"/>
</dbReference>
<dbReference type="EMBL" id="CAJNDS010002069">
    <property type="protein sequence ID" value="CAE7303299.1"/>
    <property type="molecule type" value="Genomic_DNA"/>
</dbReference>
<gene>
    <name evidence="3" type="ORF">SNAT2548_LOCUS15949</name>
</gene>
<dbReference type="Gene3D" id="1.20.1270.280">
    <property type="match status" value="1"/>
</dbReference>
<comment type="caution">
    <text evidence="3">The sequence shown here is derived from an EMBL/GenBank/DDBJ whole genome shotgun (WGS) entry which is preliminary data.</text>
</comment>
<dbReference type="GO" id="GO:0051959">
    <property type="term" value="F:dynein light intermediate chain binding"/>
    <property type="evidence" value="ECO:0007669"/>
    <property type="project" value="InterPro"/>
</dbReference>
<reference evidence="3" key="1">
    <citation type="submission" date="2021-02" db="EMBL/GenBank/DDBJ databases">
        <authorList>
            <person name="Dougan E. K."/>
            <person name="Rhodes N."/>
            <person name="Thang M."/>
            <person name="Chan C."/>
        </authorList>
    </citation>
    <scope>NUCLEOTIDE SEQUENCE</scope>
</reference>
<dbReference type="GO" id="GO:0030286">
    <property type="term" value="C:dynein complex"/>
    <property type="evidence" value="ECO:0007669"/>
    <property type="project" value="InterPro"/>
</dbReference>
<dbReference type="GO" id="GO:0007018">
    <property type="term" value="P:microtubule-based movement"/>
    <property type="evidence" value="ECO:0007669"/>
    <property type="project" value="InterPro"/>
</dbReference>
<dbReference type="InterPro" id="IPR041658">
    <property type="entry name" value="AAA_lid_11"/>
</dbReference>
<dbReference type="Pfam" id="PF18198">
    <property type="entry name" value="AAA_lid_11"/>
    <property type="match status" value="1"/>
</dbReference>
<dbReference type="Pfam" id="PF18199">
    <property type="entry name" value="Dynein_C"/>
    <property type="match status" value="1"/>
</dbReference>
<proteinExistence type="predicted"/>
<dbReference type="AlphaFoldDB" id="A0A812N5F0"/>